<dbReference type="EMBL" id="BAAASR010000018">
    <property type="protein sequence ID" value="GAA2498358.1"/>
    <property type="molecule type" value="Genomic_DNA"/>
</dbReference>
<organism evidence="4 5">
    <name type="scientific">Streptomyces gobitricini</name>
    <dbReference type="NCBI Taxonomy" id="68211"/>
    <lineage>
        <taxon>Bacteria</taxon>
        <taxon>Bacillati</taxon>
        <taxon>Actinomycetota</taxon>
        <taxon>Actinomycetes</taxon>
        <taxon>Kitasatosporales</taxon>
        <taxon>Streptomycetaceae</taxon>
        <taxon>Streptomyces</taxon>
    </lineage>
</organism>
<protein>
    <recommendedName>
        <fullName evidence="3">Histidine kinase/HSP90-like ATPase domain-containing protein</fullName>
    </recommendedName>
</protein>
<feature type="domain" description="Histidine kinase/HSP90-like ATPase" evidence="3">
    <location>
        <begin position="115"/>
        <end position="208"/>
    </location>
</feature>
<evidence type="ECO:0000313" key="5">
    <source>
        <dbReference type="Proteomes" id="UP001499942"/>
    </source>
</evidence>
<keyword evidence="5" id="KW-1185">Reference proteome</keyword>
<evidence type="ECO:0000259" key="3">
    <source>
        <dbReference type="Pfam" id="PF13581"/>
    </source>
</evidence>
<keyword evidence="1" id="KW-0808">Transferase</keyword>
<dbReference type="PANTHER" id="PTHR35526">
    <property type="entry name" value="ANTI-SIGMA-F FACTOR RSBW-RELATED"/>
    <property type="match status" value="1"/>
</dbReference>
<name>A0ABP5ZP33_9ACTN</name>
<dbReference type="InterPro" id="IPR003594">
    <property type="entry name" value="HATPase_dom"/>
</dbReference>
<sequence>MTGERRDGSTQAPAISGPAIRMRRTEVLPMKGGLPPALTQKPEGGHTRSGIGKPTWQPEVRENERENVMAAERKPAQSEAGLNTLAVEQSWRFEGALSNVSEAREGAAVFLHGLARMQPPTSPDAHDDVVLVVAELASNAFAYAPGPFSLHMRAVADTVQVAVADTNSAAPEARPVDLTGRGGVGWHLINTVAEQTITVPNDEGKTVYAFLAW</sequence>
<dbReference type="CDD" id="cd16936">
    <property type="entry name" value="HATPase_RsbW-like"/>
    <property type="match status" value="1"/>
</dbReference>
<accession>A0ABP5ZP33</accession>
<proteinExistence type="predicted"/>
<dbReference type="InterPro" id="IPR050267">
    <property type="entry name" value="Anti-sigma-factor_SerPK"/>
</dbReference>
<dbReference type="SUPFAM" id="SSF55874">
    <property type="entry name" value="ATPase domain of HSP90 chaperone/DNA topoisomerase II/histidine kinase"/>
    <property type="match status" value="1"/>
</dbReference>
<reference evidence="5" key="1">
    <citation type="journal article" date="2019" name="Int. J. Syst. Evol. Microbiol.">
        <title>The Global Catalogue of Microorganisms (GCM) 10K type strain sequencing project: providing services to taxonomists for standard genome sequencing and annotation.</title>
        <authorList>
            <consortium name="The Broad Institute Genomics Platform"/>
            <consortium name="The Broad Institute Genome Sequencing Center for Infectious Disease"/>
            <person name="Wu L."/>
            <person name="Ma J."/>
        </authorList>
    </citation>
    <scope>NUCLEOTIDE SEQUENCE [LARGE SCALE GENOMIC DNA]</scope>
    <source>
        <strain evidence="5">JCM 5062</strain>
    </source>
</reference>
<keyword evidence="1" id="KW-0418">Kinase</keyword>
<feature type="region of interest" description="Disordered" evidence="2">
    <location>
        <begin position="1"/>
        <end position="60"/>
    </location>
</feature>
<gene>
    <name evidence="4" type="ORF">GCM10010393_33250</name>
</gene>
<evidence type="ECO:0000313" key="4">
    <source>
        <dbReference type="EMBL" id="GAA2498358.1"/>
    </source>
</evidence>
<evidence type="ECO:0000256" key="1">
    <source>
        <dbReference type="ARBA" id="ARBA00022527"/>
    </source>
</evidence>
<dbReference type="Pfam" id="PF13581">
    <property type="entry name" value="HATPase_c_2"/>
    <property type="match status" value="1"/>
</dbReference>
<dbReference type="InterPro" id="IPR036890">
    <property type="entry name" value="HATPase_C_sf"/>
</dbReference>
<dbReference type="Gene3D" id="3.30.565.10">
    <property type="entry name" value="Histidine kinase-like ATPase, C-terminal domain"/>
    <property type="match status" value="1"/>
</dbReference>
<evidence type="ECO:0000256" key="2">
    <source>
        <dbReference type="SAM" id="MobiDB-lite"/>
    </source>
</evidence>
<dbReference type="Proteomes" id="UP001499942">
    <property type="component" value="Unassembled WGS sequence"/>
</dbReference>
<comment type="caution">
    <text evidence="4">The sequence shown here is derived from an EMBL/GenBank/DDBJ whole genome shotgun (WGS) entry which is preliminary data.</text>
</comment>
<dbReference type="PANTHER" id="PTHR35526:SF3">
    <property type="entry name" value="ANTI-SIGMA-F FACTOR RSBW"/>
    <property type="match status" value="1"/>
</dbReference>
<keyword evidence="1" id="KW-0723">Serine/threonine-protein kinase</keyword>